<gene>
    <name evidence="7" type="ORF">HS088_TW02G00713</name>
</gene>
<evidence type="ECO:0000256" key="4">
    <source>
        <dbReference type="ARBA" id="ARBA00023136"/>
    </source>
</evidence>
<dbReference type="GO" id="GO:0005886">
    <property type="term" value="C:plasma membrane"/>
    <property type="evidence" value="ECO:0007669"/>
    <property type="project" value="TreeGrafter"/>
</dbReference>
<evidence type="ECO:0000313" key="8">
    <source>
        <dbReference type="Proteomes" id="UP000593562"/>
    </source>
</evidence>
<keyword evidence="8" id="KW-1185">Reference proteome</keyword>
<dbReference type="PANTHER" id="PTHR31234:SF55">
    <property type="entry name" value="LATE EMBRYOGENESIS ABUNDANT (LEA) HYDROXYPROLINE-RICH GLYCOPROTEIN FAMILY"/>
    <property type="match status" value="1"/>
</dbReference>
<evidence type="ECO:0000256" key="2">
    <source>
        <dbReference type="ARBA" id="ARBA00022692"/>
    </source>
</evidence>
<keyword evidence="3 5" id="KW-1133">Transmembrane helix</keyword>
<evidence type="ECO:0000259" key="6">
    <source>
        <dbReference type="Pfam" id="PF03168"/>
    </source>
</evidence>
<dbReference type="InParanoid" id="A0A7J7E048"/>
<dbReference type="GO" id="GO:0098542">
    <property type="term" value="P:defense response to other organism"/>
    <property type="evidence" value="ECO:0007669"/>
    <property type="project" value="InterPro"/>
</dbReference>
<evidence type="ECO:0000313" key="7">
    <source>
        <dbReference type="EMBL" id="KAF5751696.1"/>
    </source>
</evidence>
<dbReference type="AlphaFoldDB" id="A0A7J7E048"/>
<evidence type="ECO:0000256" key="3">
    <source>
        <dbReference type="ARBA" id="ARBA00022989"/>
    </source>
</evidence>
<evidence type="ECO:0000256" key="1">
    <source>
        <dbReference type="ARBA" id="ARBA00004167"/>
    </source>
</evidence>
<keyword evidence="2 5" id="KW-0812">Transmembrane</keyword>
<proteinExistence type="predicted"/>
<dbReference type="InterPro" id="IPR004864">
    <property type="entry name" value="LEA_2"/>
</dbReference>
<keyword evidence="4 5" id="KW-0472">Membrane</keyword>
<evidence type="ECO:0000256" key="5">
    <source>
        <dbReference type="SAM" id="Phobius"/>
    </source>
</evidence>
<accession>A0A7J7E048</accession>
<dbReference type="OrthoDB" id="695142at2759"/>
<reference evidence="7 8" key="1">
    <citation type="journal article" date="2020" name="Nat. Commun.">
        <title>Genome of Tripterygium wilfordii and identification of cytochrome P450 involved in triptolide biosynthesis.</title>
        <authorList>
            <person name="Tu L."/>
            <person name="Su P."/>
            <person name="Zhang Z."/>
            <person name="Gao L."/>
            <person name="Wang J."/>
            <person name="Hu T."/>
            <person name="Zhou J."/>
            <person name="Zhang Y."/>
            <person name="Zhao Y."/>
            <person name="Liu Y."/>
            <person name="Song Y."/>
            <person name="Tong Y."/>
            <person name="Lu Y."/>
            <person name="Yang J."/>
            <person name="Xu C."/>
            <person name="Jia M."/>
            <person name="Peters R.J."/>
            <person name="Huang L."/>
            <person name="Gao W."/>
        </authorList>
    </citation>
    <scope>NUCLEOTIDE SEQUENCE [LARGE SCALE GENOMIC DNA]</scope>
    <source>
        <strain evidence="8">cv. XIE 37</strain>
        <tissue evidence="7">Leaf</tissue>
    </source>
</reference>
<dbReference type="PANTHER" id="PTHR31234">
    <property type="entry name" value="LATE EMBRYOGENESIS ABUNDANT (LEA) HYDROXYPROLINE-RICH GLYCOPROTEIN FAMILY"/>
    <property type="match status" value="1"/>
</dbReference>
<protein>
    <submittedName>
        <fullName evidence="7">Protein YLS9</fullName>
    </submittedName>
</protein>
<organism evidence="7 8">
    <name type="scientific">Tripterygium wilfordii</name>
    <name type="common">Thunder God vine</name>
    <dbReference type="NCBI Taxonomy" id="458696"/>
    <lineage>
        <taxon>Eukaryota</taxon>
        <taxon>Viridiplantae</taxon>
        <taxon>Streptophyta</taxon>
        <taxon>Embryophyta</taxon>
        <taxon>Tracheophyta</taxon>
        <taxon>Spermatophyta</taxon>
        <taxon>Magnoliopsida</taxon>
        <taxon>eudicotyledons</taxon>
        <taxon>Gunneridae</taxon>
        <taxon>Pentapetalae</taxon>
        <taxon>rosids</taxon>
        <taxon>fabids</taxon>
        <taxon>Celastrales</taxon>
        <taxon>Celastraceae</taxon>
        <taxon>Tripterygium</taxon>
    </lineage>
</organism>
<dbReference type="FunCoup" id="A0A7J7E048">
    <property type="interactions" value="1185"/>
</dbReference>
<name>A0A7J7E048_TRIWF</name>
<dbReference type="Pfam" id="PF03168">
    <property type="entry name" value="LEA_2"/>
    <property type="match status" value="1"/>
</dbReference>
<sequence length="242" mass="26930">MADPSRPVTGYPSANGYPAPPLGSAYPYQAQPPQNQPHAYYYNAPPPPDPRLAFYRRFCVIIIGLTVIFATVLFICWLVIRPRVPEFRVDSLSVSNFNVTSSSQTLTGSWNLRLQVYNPNSRMTLSYDDVRPSVFYKTEFLVETRIPPFQQGKKNQTFVDASFSASNSYVDRRVLDGISADRARGTVSFNVKVVAVVKFRTGAWRARARVLRVYCTDVPVGITASSTSGKLVGGARECSVRV</sequence>
<feature type="domain" description="Late embryogenesis abundant protein LEA-2 subgroup" evidence="6">
    <location>
        <begin position="114"/>
        <end position="199"/>
    </location>
</feature>
<feature type="transmembrane region" description="Helical" evidence="5">
    <location>
        <begin position="54"/>
        <end position="80"/>
    </location>
</feature>
<dbReference type="EMBL" id="JAAARO010000002">
    <property type="protein sequence ID" value="KAF5751696.1"/>
    <property type="molecule type" value="Genomic_DNA"/>
</dbReference>
<comment type="caution">
    <text evidence="7">The sequence shown here is derived from an EMBL/GenBank/DDBJ whole genome shotgun (WGS) entry which is preliminary data.</text>
</comment>
<dbReference type="InterPro" id="IPR044839">
    <property type="entry name" value="NDR1-like"/>
</dbReference>
<comment type="subcellular location">
    <subcellularLocation>
        <location evidence="1">Membrane</location>
        <topology evidence="1">Single-pass membrane protein</topology>
    </subcellularLocation>
</comment>
<dbReference type="Proteomes" id="UP000593562">
    <property type="component" value="Unassembled WGS sequence"/>
</dbReference>